<gene>
    <name evidence="2" type="ORF">DIATSA_LOCUS4343</name>
</gene>
<keyword evidence="3" id="KW-1185">Reference proteome</keyword>
<evidence type="ECO:0000313" key="2">
    <source>
        <dbReference type="EMBL" id="CAG9786390.1"/>
    </source>
</evidence>
<dbReference type="EMBL" id="OU893346">
    <property type="protein sequence ID" value="CAG9786390.1"/>
    <property type="molecule type" value="Genomic_DNA"/>
</dbReference>
<proteinExistence type="predicted"/>
<reference evidence="2" key="2">
    <citation type="submission" date="2022-10" db="EMBL/GenBank/DDBJ databases">
        <authorList>
            <consortium name="ENA_rothamsted_submissions"/>
            <consortium name="culmorum"/>
            <person name="King R."/>
        </authorList>
    </citation>
    <scope>NUCLEOTIDE SEQUENCE</scope>
</reference>
<sequence>MANRETRLIIIILLLYDVAAKPTTYTPLNDTDNNNETEVEYTIIYDSTSNETSKDWNNGIILNADDIINEAVANSTGTTNPVSHKKTCDVLNITNSSDTKSINSHSLDSIYLNNIYSRVTTNLIEEKVTVDMIDTDGVNLFSIVSSDCGGSKLCPVMYRNWTDEKTITIGFLGSYGRSQVRLQIIFDCSSKA</sequence>
<dbReference type="Proteomes" id="UP001153714">
    <property type="component" value="Chromosome 15"/>
</dbReference>
<protein>
    <submittedName>
        <fullName evidence="2">Uncharacterized protein</fullName>
    </submittedName>
</protein>
<reference evidence="2" key="1">
    <citation type="submission" date="2021-12" db="EMBL/GenBank/DDBJ databases">
        <authorList>
            <person name="King R."/>
        </authorList>
    </citation>
    <scope>NUCLEOTIDE SEQUENCE</scope>
</reference>
<organism evidence="2 3">
    <name type="scientific">Diatraea saccharalis</name>
    <name type="common">sugarcane borer</name>
    <dbReference type="NCBI Taxonomy" id="40085"/>
    <lineage>
        <taxon>Eukaryota</taxon>
        <taxon>Metazoa</taxon>
        <taxon>Ecdysozoa</taxon>
        <taxon>Arthropoda</taxon>
        <taxon>Hexapoda</taxon>
        <taxon>Insecta</taxon>
        <taxon>Pterygota</taxon>
        <taxon>Neoptera</taxon>
        <taxon>Endopterygota</taxon>
        <taxon>Lepidoptera</taxon>
        <taxon>Glossata</taxon>
        <taxon>Ditrysia</taxon>
        <taxon>Pyraloidea</taxon>
        <taxon>Crambidae</taxon>
        <taxon>Crambinae</taxon>
        <taxon>Diatraea</taxon>
    </lineage>
</organism>
<accession>A0A9N9QZA1</accession>
<keyword evidence="1" id="KW-0732">Signal</keyword>
<evidence type="ECO:0000313" key="3">
    <source>
        <dbReference type="Proteomes" id="UP001153714"/>
    </source>
</evidence>
<evidence type="ECO:0000256" key="1">
    <source>
        <dbReference type="SAM" id="SignalP"/>
    </source>
</evidence>
<dbReference type="AlphaFoldDB" id="A0A9N9QZA1"/>
<name>A0A9N9QZA1_9NEOP</name>
<feature type="chain" id="PRO_5040235178" evidence="1">
    <location>
        <begin position="21"/>
        <end position="192"/>
    </location>
</feature>
<dbReference type="OrthoDB" id="7225490at2759"/>
<feature type="signal peptide" evidence="1">
    <location>
        <begin position="1"/>
        <end position="20"/>
    </location>
</feature>